<evidence type="ECO:0000313" key="2">
    <source>
        <dbReference type="Proteomes" id="UP000020773"/>
    </source>
</evidence>
<comment type="caution">
    <text evidence="1">The sequence shown here is derived from an EMBL/GenBank/DDBJ whole genome shotgun (WGS) entry which is preliminary data.</text>
</comment>
<dbReference type="Proteomes" id="UP000020773">
    <property type="component" value="Unassembled WGS sequence"/>
</dbReference>
<dbReference type="GeneID" id="60370082"/>
<dbReference type="RefSeq" id="WP_005800631.1">
    <property type="nucleotide sequence ID" value="NZ_JGDB01000065.1"/>
</dbReference>
<accession>A0A015VZ31</accession>
<reference evidence="1 2" key="1">
    <citation type="submission" date="2014-02" db="EMBL/GenBank/DDBJ databases">
        <authorList>
            <person name="Sears C."/>
            <person name="Carroll K."/>
            <person name="Sack B.R."/>
            <person name="Qadri F."/>
            <person name="Myers L.L."/>
            <person name="Chung G.-T."/>
            <person name="Escheverria P."/>
            <person name="Fraser C.M."/>
            <person name="Sadzewicz L."/>
            <person name="Shefchek K.A."/>
            <person name="Tallon L."/>
            <person name="Das S.P."/>
            <person name="Daugherty S."/>
            <person name="Mongodin E.F."/>
        </authorList>
    </citation>
    <scope>NUCLEOTIDE SEQUENCE [LARGE SCALE GENOMIC DNA]</scope>
    <source>
        <strain evidence="2">3998T(B)3</strain>
    </source>
</reference>
<proteinExistence type="predicted"/>
<dbReference type="EMBL" id="JGDB01000065">
    <property type="protein sequence ID" value="EXY91258.1"/>
    <property type="molecule type" value="Genomic_DNA"/>
</dbReference>
<dbReference type="AlphaFoldDB" id="A0A015VZ31"/>
<gene>
    <name evidence="1" type="ORF">M125_2054</name>
</gene>
<evidence type="ECO:0000313" key="1">
    <source>
        <dbReference type="EMBL" id="EXY91258.1"/>
    </source>
</evidence>
<protein>
    <submittedName>
        <fullName evidence="1">Uncharacterized protein</fullName>
    </submittedName>
</protein>
<name>A0A015VZ31_BACFG</name>
<organism evidence="1 2">
    <name type="scientific">Bacteroides fragilis str. 3998T(B)3</name>
    <dbReference type="NCBI Taxonomy" id="1339316"/>
    <lineage>
        <taxon>Bacteria</taxon>
        <taxon>Pseudomonadati</taxon>
        <taxon>Bacteroidota</taxon>
        <taxon>Bacteroidia</taxon>
        <taxon>Bacteroidales</taxon>
        <taxon>Bacteroidaceae</taxon>
        <taxon>Bacteroides</taxon>
    </lineage>
</organism>
<sequence length="87" mass="9750">MNNSTPTPKKITLEDIAQRKQEVLQEICDQKQAMADTTRRIFAPLAPAASGGNALMRSFSTGMAIFDGVMLGMKMIRKVRGLFRKRY</sequence>
<dbReference type="PATRIC" id="fig|1339316.3.peg.1981"/>